<evidence type="ECO:0000256" key="4">
    <source>
        <dbReference type="ARBA" id="ARBA00022679"/>
    </source>
</evidence>
<dbReference type="OrthoDB" id="9802328at2"/>
<dbReference type="InterPro" id="IPR015421">
    <property type="entry name" value="PyrdxlP-dep_Trfase_major"/>
</dbReference>
<dbReference type="Pfam" id="PF00155">
    <property type="entry name" value="Aminotran_1_2"/>
    <property type="match status" value="1"/>
</dbReference>
<dbReference type="GO" id="GO:0008483">
    <property type="term" value="F:transaminase activity"/>
    <property type="evidence" value="ECO:0007669"/>
    <property type="project" value="UniProtKB-KW"/>
</dbReference>
<reference evidence="8 9" key="1">
    <citation type="submission" date="2018-06" db="EMBL/GenBank/DDBJ databases">
        <authorList>
            <consortium name="Pathogen Informatics"/>
            <person name="Doyle S."/>
        </authorList>
    </citation>
    <scope>NUCLEOTIDE SEQUENCE [LARGE SCALE GENOMIC DNA]</scope>
    <source>
        <strain evidence="8 9">NCTC13149</strain>
    </source>
</reference>
<dbReference type="InterPro" id="IPR015424">
    <property type="entry name" value="PyrdxlP-dep_Trfase"/>
</dbReference>
<dbReference type="PROSITE" id="PS00105">
    <property type="entry name" value="AA_TRANSFER_CLASS_1"/>
    <property type="match status" value="1"/>
</dbReference>
<sequence length="383" mass="44412">MKNFIGRNFRKIPASPFSDDYSKIYRDLIDFGVGDPDIETDKGIIESIYKAGLNGQTHYTDPRGTLEFRKAYVDFYKEEYHIDINEKNVLSTMSGTEALYIIFKGIIDEGDEVIIPSPFFSPYAYQLKICGGKAKFLETYIENEYEFTISDLEKLVSDRTKAILINTPNNPTGAVYSKHFLEEIYNFCLEKNILIICDDIYDNYTYYDDFYPSLKFDKNLENVITINSLSKDFVMTGLRLGAIIANEKLIDVFEYIHENILYCIPSLTQVAQVYALKNRKQICPPLKDEYKKRMKLAYKRLKELKNVEVIEPKGAFYLFPKINSNKYSMEEIVDKILKEAHIRVINGKAFGPGGENHIRIAVTVKEEKINEAFDRLRKLDIFN</sequence>
<dbReference type="GO" id="GO:0006520">
    <property type="term" value="P:amino acid metabolic process"/>
    <property type="evidence" value="ECO:0007669"/>
    <property type="project" value="InterPro"/>
</dbReference>
<dbReference type="InterPro" id="IPR015422">
    <property type="entry name" value="PyrdxlP-dep_Trfase_small"/>
</dbReference>
<comment type="similarity">
    <text evidence="2 6">Belongs to the class-I pyridoxal-phosphate-dependent aminotransferase family.</text>
</comment>
<evidence type="ECO:0000256" key="3">
    <source>
        <dbReference type="ARBA" id="ARBA00022576"/>
    </source>
</evidence>
<organism evidence="8 9">
    <name type="scientific">Peptoniphilus lacrimalis</name>
    <dbReference type="NCBI Taxonomy" id="33031"/>
    <lineage>
        <taxon>Bacteria</taxon>
        <taxon>Bacillati</taxon>
        <taxon>Bacillota</taxon>
        <taxon>Tissierellia</taxon>
        <taxon>Tissierellales</taxon>
        <taxon>Peptoniphilaceae</taxon>
        <taxon>Peptoniphilus</taxon>
    </lineage>
</organism>
<dbReference type="RefSeq" id="WP_019035261.1">
    <property type="nucleotide sequence ID" value="NZ_CP165621.1"/>
</dbReference>
<gene>
    <name evidence="8" type="primary">aspC</name>
    <name evidence="8" type="ORF">NCTC13149_00411</name>
</gene>
<dbReference type="InterPro" id="IPR004838">
    <property type="entry name" value="NHTrfase_class1_PyrdxlP-BS"/>
</dbReference>
<comment type="cofactor">
    <cofactor evidence="1 6">
        <name>pyridoxal 5'-phosphate</name>
        <dbReference type="ChEBI" id="CHEBI:597326"/>
    </cofactor>
</comment>
<accession>A0A379C3E5</accession>
<dbReference type="Proteomes" id="UP000255517">
    <property type="component" value="Unassembled WGS sequence"/>
</dbReference>
<dbReference type="Gene3D" id="3.40.640.10">
    <property type="entry name" value="Type I PLP-dependent aspartate aminotransferase-like (Major domain)"/>
    <property type="match status" value="1"/>
</dbReference>
<dbReference type="EC" id="2.6.1.-" evidence="6"/>
<keyword evidence="3 6" id="KW-0032">Aminotransferase</keyword>
<keyword evidence="5" id="KW-0663">Pyridoxal phosphate</keyword>
<evidence type="ECO:0000256" key="6">
    <source>
        <dbReference type="RuleBase" id="RU000481"/>
    </source>
</evidence>
<dbReference type="PANTHER" id="PTHR46383:SF3">
    <property type="entry name" value="ASPARTATE AMINOTRANSFERASE-RELATED"/>
    <property type="match status" value="1"/>
</dbReference>
<evidence type="ECO:0000259" key="7">
    <source>
        <dbReference type="Pfam" id="PF00155"/>
    </source>
</evidence>
<dbReference type="InterPro" id="IPR050596">
    <property type="entry name" value="AspAT/PAT-like"/>
</dbReference>
<protein>
    <recommendedName>
        <fullName evidence="6">Aminotransferase</fullName>
        <ecNumber evidence="6">2.6.1.-</ecNumber>
    </recommendedName>
</protein>
<evidence type="ECO:0000256" key="5">
    <source>
        <dbReference type="ARBA" id="ARBA00022898"/>
    </source>
</evidence>
<dbReference type="SUPFAM" id="SSF53383">
    <property type="entry name" value="PLP-dependent transferases"/>
    <property type="match status" value="1"/>
</dbReference>
<evidence type="ECO:0000313" key="9">
    <source>
        <dbReference type="Proteomes" id="UP000255517"/>
    </source>
</evidence>
<dbReference type="STRING" id="1122949.GCA_000378725_01645"/>
<name>A0A379C3E5_9FIRM</name>
<dbReference type="PANTHER" id="PTHR46383">
    <property type="entry name" value="ASPARTATE AMINOTRANSFERASE"/>
    <property type="match status" value="1"/>
</dbReference>
<evidence type="ECO:0000256" key="1">
    <source>
        <dbReference type="ARBA" id="ARBA00001933"/>
    </source>
</evidence>
<proteinExistence type="inferred from homology"/>
<keyword evidence="4 6" id="KW-0808">Transferase</keyword>
<feature type="domain" description="Aminotransferase class I/classII large" evidence="7">
    <location>
        <begin position="27"/>
        <end position="376"/>
    </location>
</feature>
<dbReference type="AlphaFoldDB" id="A0A379C3E5"/>
<dbReference type="CDD" id="cd00609">
    <property type="entry name" value="AAT_like"/>
    <property type="match status" value="1"/>
</dbReference>
<dbReference type="Gene3D" id="3.90.1150.10">
    <property type="entry name" value="Aspartate Aminotransferase, domain 1"/>
    <property type="match status" value="1"/>
</dbReference>
<evidence type="ECO:0000256" key="2">
    <source>
        <dbReference type="ARBA" id="ARBA00007441"/>
    </source>
</evidence>
<evidence type="ECO:0000313" key="8">
    <source>
        <dbReference type="EMBL" id="SUB56639.1"/>
    </source>
</evidence>
<dbReference type="EMBL" id="UGSZ01000001">
    <property type="protein sequence ID" value="SUB56639.1"/>
    <property type="molecule type" value="Genomic_DNA"/>
</dbReference>
<dbReference type="InterPro" id="IPR004839">
    <property type="entry name" value="Aminotransferase_I/II_large"/>
</dbReference>
<dbReference type="GO" id="GO:0030170">
    <property type="term" value="F:pyridoxal phosphate binding"/>
    <property type="evidence" value="ECO:0007669"/>
    <property type="project" value="InterPro"/>
</dbReference>